<dbReference type="InterPro" id="IPR051054">
    <property type="entry name" value="SorC_transcr_regulators"/>
</dbReference>
<evidence type="ECO:0000256" key="1">
    <source>
        <dbReference type="ARBA" id="ARBA00010466"/>
    </source>
</evidence>
<gene>
    <name evidence="6" type="ORF">SAMN05444370_106181</name>
</gene>
<sequence length="338" mass="35504">MTADGVTRLEAIDEDEMSARAAWLHHVGGMTQSAIAKRFGIPVTRAHRMIARAARDGLVRVFVDAEVAGCIALEHRLTELFALRSCVVAPELGEGGAIPLKALGVAGANLLMGLIEGGEHRVIGVGHGSTMAAAVAMMPRREARDARFVSLLGGLTRRFAANPYDVIFRLAERTGAEAFLMPAPLFANSAADRDILLAQPGVGEVSRMWAEASVCLVGVGAVDMAGSIARADVFDPENSLRDLRAQGARAEILGQFLDAEGRLMSTPYDGRVIAADLFSLKGREAHAIAGGETKAPALSAALKSGVFTGLITDEATARRLIAIAEGAAPAEEDCDQKP</sequence>
<dbReference type="InterPro" id="IPR007324">
    <property type="entry name" value="Sugar-bd_dom_put"/>
</dbReference>
<evidence type="ECO:0000313" key="7">
    <source>
        <dbReference type="Proteomes" id="UP000198703"/>
    </source>
</evidence>
<dbReference type="STRING" id="89524.SAMN05444370_106181"/>
<dbReference type="PANTHER" id="PTHR34294:SF1">
    <property type="entry name" value="TRANSCRIPTIONAL REGULATOR LSRR"/>
    <property type="match status" value="1"/>
</dbReference>
<dbReference type="AlphaFoldDB" id="A0A1H4C3C7"/>
<keyword evidence="4" id="KW-0804">Transcription</keyword>
<evidence type="ECO:0000259" key="5">
    <source>
        <dbReference type="Pfam" id="PF04198"/>
    </source>
</evidence>
<dbReference type="SUPFAM" id="SSF100950">
    <property type="entry name" value="NagB/RpiA/CoA transferase-like"/>
    <property type="match status" value="1"/>
</dbReference>
<proteinExistence type="inferred from homology"/>
<comment type="similarity">
    <text evidence="1">Belongs to the SorC transcriptional regulatory family.</text>
</comment>
<protein>
    <submittedName>
        <fullName evidence="6">DNA-binding transcriptional regulator LsrR, DeoR family</fullName>
    </submittedName>
</protein>
<name>A0A1H4C3C7_9RHOB</name>
<evidence type="ECO:0000313" key="6">
    <source>
        <dbReference type="EMBL" id="SEA54854.1"/>
    </source>
</evidence>
<keyword evidence="2" id="KW-0805">Transcription regulation</keyword>
<dbReference type="InterPro" id="IPR036388">
    <property type="entry name" value="WH-like_DNA-bd_sf"/>
</dbReference>
<dbReference type="GO" id="GO:0030246">
    <property type="term" value="F:carbohydrate binding"/>
    <property type="evidence" value="ECO:0007669"/>
    <property type="project" value="InterPro"/>
</dbReference>
<dbReference type="InterPro" id="IPR037171">
    <property type="entry name" value="NagB/RpiA_transferase-like"/>
</dbReference>
<dbReference type="Pfam" id="PF04198">
    <property type="entry name" value="Sugar-bind"/>
    <property type="match status" value="1"/>
</dbReference>
<dbReference type="Gene3D" id="1.10.10.10">
    <property type="entry name" value="Winged helix-like DNA-binding domain superfamily/Winged helix DNA-binding domain"/>
    <property type="match status" value="1"/>
</dbReference>
<dbReference type="RefSeq" id="WP_217632166.1">
    <property type="nucleotide sequence ID" value="NZ_FNQM01000006.1"/>
</dbReference>
<accession>A0A1H4C3C7</accession>
<organism evidence="6 7">
    <name type="scientific">Rubrimonas cliftonensis</name>
    <dbReference type="NCBI Taxonomy" id="89524"/>
    <lineage>
        <taxon>Bacteria</taxon>
        <taxon>Pseudomonadati</taxon>
        <taxon>Pseudomonadota</taxon>
        <taxon>Alphaproteobacteria</taxon>
        <taxon>Rhodobacterales</taxon>
        <taxon>Paracoccaceae</taxon>
        <taxon>Rubrimonas</taxon>
    </lineage>
</organism>
<evidence type="ECO:0000256" key="3">
    <source>
        <dbReference type="ARBA" id="ARBA00023125"/>
    </source>
</evidence>
<dbReference type="Gene3D" id="3.40.50.1360">
    <property type="match status" value="1"/>
</dbReference>
<evidence type="ECO:0000256" key="2">
    <source>
        <dbReference type="ARBA" id="ARBA00023015"/>
    </source>
</evidence>
<keyword evidence="3 6" id="KW-0238">DNA-binding</keyword>
<dbReference type="EMBL" id="FNQM01000006">
    <property type="protein sequence ID" value="SEA54854.1"/>
    <property type="molecule type" value="Genomic_DNA"/>
</dbReference>
<feature type="domain" description="Sugar-binding" evidence="5">
    <location>
        <begin position="66"/>
        <end position="321"/>
    </location>
</feature>
<keyword evidence="7" id="KW-1185">Reference proteome</keyword>
<dbReference type="Proteomes" id="UP000198703">
    <property type="component" value="Unassembled WGS sequence"/>
</dbReference>
<reference evidence="6 7" key="1">
    <citation type="submission" date="2016-10" db="EMBL/GenBank/DDBJ databases">
        <authorList>
            <person name="de Groot N.N."/>
        </authorList>
    </citation>
    <scope>NUCLEOTIDE SEQUENCE [LARGE SCALE GENOMIC DNA]</scope>
    <source>
        <strain evidence="6 7">DSM 15345</strain>
    </source>
</reference>
<dbReference type="PANTHER" id="PTHR34294">
    <property type="entry name" value="TRANSCRIPTIONAL REGULATOR-RELATED"/>
    <property type="match status" value="1"/>
</dbReference>
<dbReference type="GO" id="GO:0003677">
    <property type="term" value="F:DNA binding"/>
    <property type="evidence" value="ECO:0007669"/>
    <property type="project" value="UniProtKB-KW"/>
</dbReference>
<evidence type="ECO:0000256" key="4">
    <source>
        <dbReference type="ARBA" id="ARBA00023163"/>
    </source>
</evidence>